<protein>
    <submittedName>
        <fullName evidence="1">Glycosyl transferase group 1</fullName>
    </submittedName>
</protein>
<proteinExistence type="predicted"/>
<dbReference type="AlphaFoldDB" id="H6L7A6"/>
<dbReference type="OrthoDB" id="9816564at2"/>
<keyword evidence="2" id="KW-1185">Reference proteome</keyword>
<dbReference type="eggNOG" id="COG0438">
    <property type="taxonomic scope" value="Bacteria"/>
</dbReference>
<dbReference type="Gene3D" id="3.40.50.2000">
    <property type="entry name" value="Glycogen Phosphorylase B"/>
    <property type="match status" value="1"/>
</dbReference>
<dbReference type="STRING" id="984262.SGRA_4063"/>
<dbReference type="EMBL" id="CP002831">
    <property type="protein sequence ID" value="AFC26778.1"/>
    <property type="molecule type" value="Genomic_DNA"/>
</dbReference>
<accession>H6L7A6</accession>
<dbReference type="KEGG" id="sgn:SGRA_4063"/>
<dbReference type="GO" id="GO:0016740">
    <property type="term" value="F:transferase activity"/>
    <property type="evidence" value="ECO:0007669"/>
    <property type="project" value="UniProtKB-KW"/>
</dbReference>
<keyword evidence="1" id="KW-0808">Transferase</keyword>
<dbReference type="HOGENOM" id="CLU_769035_0_0_10"/>
<dbReference type="SUPFAM" id="SSF53756">
    <property type="entry name" value="UDP-Glycosyltransferase/glycogen phosphorylase"/>
    <property type="match status" value="1"/>
</dbReference>
<sequence length="367" mass="42266">MNILRGKSIFILSPEAWGKSFVSKHHYASLLAQKGNRVYFVNPPSDKWAKQKVAPNLWVLDYSTGWRKGVQRWPNFLRKWANAGLIRRLYQLAEAEADIVWSFDPFRFQDLRQFGADYRIYHPVDPHICPLEQAVINSAQVLFASSHKIIQRFQANGPTPMYFINHGLAQHFLAAAPKLDFSPRSGRIKVGYVGNLNYPFLDEQALLSILKQQGEVDFYFIGPYKKGNLSGRERKSLIAQLMELENCFLLGPKPSTELPAYLDHFDLFLMTYEGDKNPAAMANPHKILEYLSRGKAVISHFIDEYKERKDWVYMVEDNADLPAKFAWALANLDKINSEQLQAERKAYAQANSYLAQLQRIDAYLQEI</sequence>
<dbReference type="Proteomes" id="UP000007519">
    <property type="component" value="Chromosome"/>
</dbReference>
<organism evidence="1 2">
    <name type="scientific">Saprospira grandis (strain Lewin)</name>
    <dbReference type="NCBI Taxonomy" id="984262"/>
    <lineage>
        <taxon>Bacteria</taxon>
        <taxon>Pseudomonadati</taxon>
        <taxon>Bacteroidota</taxon>
        <taxon>Saprospiria</taxon>
        <taxon>Saprospirales</taxon>
        <taxon>Saprospiraceae</taxon>
        <taxon>Saprospira</taxon>
    </lineage>
</organism>
<evidence type="ECO:0000313" key="1">
    <source>
        <dbReference type="EMBL" id="AFC26778.1"/>
    </source>
</evidence>
<dbReference type="Pfam" id="PF13692">
    <property type="entry name" value="Glyco_trans_1_4"/>
    <property type="match status" value="1"/>
</dbReference>
<name>H6L7A6_SAPGL</name>
<dbReference type="RefSeq" id="WP_015694360.1">
    <property type="nucleotide sequence ID" value="NC_016940.1"/>
</dbReference>
<reference evidence="1 2" key="1">
    <citation type="journal article" date="2012" name="Stand. Genomic Sci.">
        <title>Complete genome sequencing and analysis of Saprospira grandis str. Lewin, a predatory marine bacterium.</title>
        <authorList>
            <person name="Saw J.H."/>
            <person name="Yuryev A."/>
            <person name="Kanbe M."/>
            <person name="Hou S."/>
            <person name="Young A.G."/>
            <person name="Aizawa S."/>
            <person name="Alam M."/>
        </authorList>
    </citation>
    <scope>NUCLEOTIDE SEQUENCE [LARGE SCALE GENOMIC DNA]</scope>
    <source>
        <strain evidence="1 2">Lewin</strain>
    </source>
</reference>
<gene>
    <name evidence="1" type="ordered locus">SGRA_4063</name>
</gene>
<evidence type="ECO:0000313" key="2">
    <source>
        <dbReference type="Proteomes" id="UP000007519"/>
    </source>
</evidence>